<feature type="domain" description="C2H2-type" evidence="11">
    <location>
        <begin position="582"/>
        <end position="609"/>
    </location>
</feature>
<proteinExistence type="predicted"/>
<feature type="domain" description="C2H2-type" evidence="11">
    <location>
        <begin position="444"/>
        <end position="471"/>
    </location>
</feature>
<dbReference type="SMART" id="SM00317">
    <property type="entry name" value="SET"/>
    <property type="match status" value="1"/>
</dbReference>
<keyword evidence="14" id="KW-1185">Reference proteome</keyword>
<dbReference type="InterPro" id="IPR013087">
    <property type="entry name" value="Znf_C2H2_type"/>
</dbReference>
<feature type="region of interest" description="Disordered" evidence="10">
    <location>
        <begin position="469"/>
        <end position="546"/>
    </location>
</feature>
<keyword evidence="6" id="KW-0805">Transcription regulation</keyword>
<keyword evidence="4 9" id="KW-0863">Zinc-finger</keyword>
<feature type="domain" description="C2H2-type" evidence="11">
    <location>
        <begin position="551"/>
        <end position="578"/>
    </location>
</feature>
<dbReference type="Pfam" id="PF00096">
    <property type="entry name" value="zf-C2H2"/>
    <property type="match status" value="2"/>
</dbReference>
<feature type="domain" description="SET" evidence="12">
    <location>
        <begin position="17"/>
        <end position="134"/>
    </location>
</feature>
<dbReference type="InterPro" id="IPR046341">
    <property type="entry name" value="SET_dom_sf"/>
</dbReference>
<dbReference type="Proteomes" id="UP001634394">
    <property type="component" value="Unassembled WGS sequence"/>
</dbReference>
<keyword evidence="8" id="KW-0539">Nucleus</keyword>
<comment type="caution">
    <text evidence="13">The sequence shown here is derived from an EMBL/GenBank/DDBJ whole genome shotgun (WGS) entry which is preliminary data.</text>
</comment>
<feature type="region of interest" description="Disordered" evidence="10">
    <location>
        <begin position="381"/>
        <end position="403"/>
    </location>
</feature>
<feature type="compositionally biased region" description="Basic and acidic residues" evidence="10">
    <location>
        <begin position="163"/>
        <end position="175"/>
    </location>
</feature>
<feature type="region of interest" description="Disordered" evidence="10">
    <location>
        <begin position="204"/>
        <end position="246"/>
    </location>
</feature>
<evidence type="ECO:0000256" key="3">
    <source>
        <dbReference type="ARBA" id="ARBA00022737"/>
    </source>
</evidence>
<keyword evidence="3" id="KW-0677">Repeat</keyword>
<organism evidence="13 14">
    <name type="scientific">Sinanodonta woodiana</name>
    <name type="common">Chinese pond mussel</name>
    <name type="synonym">Anodonta woodiana</name>
    <dbReference type="NCBI Taxonomy" id="1069815"/>
    <lineage>
        <taxon>Eukaryota</taxon>
        <taxon>Metazoa</taxon>
        <taxon>Spiralia</taxon>
        <taxon>Lophotrochozoa</taxon>
        <taxon>Mollusca</taxon>
        <taxon>Bivalvia</taxon>
        <taxon>Autobranchia</taxon>
        <taxon>Heteroconchia</taxon>
        <taxon>Palaeoheterodonta</taxon>
        <taxon>Unionida</taxon>
        <taxon>Unionoidea</taxon>
        <taxon>Unionidae</taxon>
        <taxon>Unioninae</taxon>
        <taxon>Sinanodonta</taxon>
    </lineage>
</organism>
<dbReference type="InterPro" id="IPR050331">
    <property type="entry name" value="Zinc_finger"/>
</dbReference>
<dbReference type="SUPFAM" id="SSF57667">
    <property type="entry name" value="beta-beta-alpha zinc fingers"/>
    <property type="match status" value="3"/>
</dbReference>
<dbReference type="PROSITE" id="PS50280">
    <property type="entry name" value="SET"/>
    <property type="match status" value="1"/>
</dbReference>
<dbReference type="GO" id="GO:0005634">
    <property type="term" value="C:nucleus"/>
    <property type="evidence" value="ECO:0007669"/>
    <property type="project" value="UniProtKB-SubCell"/>
</dbReference>
<reference evidence="13 14" key="1">
    <citation type="submission" date="2024-11" db="EMBL/GenBank/DDBJ databases">
        <title>Chromosome-level genome assembly of the freshwater bivalve Anodonta woodiana.</title>
        <authorList>
            <person name="Chen X."/>
        </authorList>
    </citation>
    <scope>NUCLEOTIDE SEQUENCE [LARGE SCALE GENOMIC DNA]</scope>
    <source>
        <strain evidence="13">MN2024</strain>
        <tissue evidence="13">Gills</tissue>
    </source>
</reference>
<evidence type="ECO:0000256" key="1">
    <source>
        <dbReference type="ARBA" id="ARBA00004123"/>
    </source>
</evidence>
<dbReference type="PROSITE" id="PS00028">
    <property type="entry name" value="ZINC_FINGER_C2H2_1"/>
    <property type="match status" value="4"/>
</dbReference>
<keyword evidence="7" id="KW-0804">Transcription</keyword>
<dbReference type="InterPro" id="IPR001214">
    <property type="entry name" value="SET_dom"/>
</dbReference>
<evidence type="ECO:0000256" key="6">
    <source>
        <dbReference type="ARBA" id="ARBA00023015"/>
    </source>
</evidence>
<gene>
    <name evidence="13" type="ORF">ACJMK2_007724</name>
</gene>
<feature type="compositionally biased region" description="Polar residues" evidence="10">
    <location>
        <begin position="204"/>
        <end position="217"/>
    </location>
</feature>
<evidence type="ECO:0000256" key="5">
    <source>
        <dbReference type="ARBA" id="ARBA00022833"/>
    </source>
</evidence>
<keyword evidence="2" id="KW-0479">Metal-binding</keyword>
<sequence>MISTDLEVVPGHIEAPNSIELKASAVASSCIGAWSLLPIVKDTVFGPFVGDIKKGKDIKDINYRYAWEVFDPEMFGLLHVIDATDPSKGNWMRYVNCARYLEEQNLISVQQEDKVYYKAIKNIAPGEELLTWFEPRKKKRQQKRKMEKEVKEEKVSATTTDPSDARYDKDDDSLGKRKRKPKVFPYSYQEIWLPCQKKLNKVQSSDCSQSETSTNMVVKQKRKNMKESSDELKESKDDTESATSSRCSSVIPEKRYIFNNNSVSWDFPKPGEEYMFELKKHHVVKVEGKQSYKCDICSGLYRHTFSLKRHYLKNHINYRYLGRADVTNCLINLAQVLEAEKAAIKRKEFEELSDGKENCSSNNAASDIGVASSVNSVSLEGDNSTDFRSSNDDLQLENKGSKDSEIARQPGLYRCYLCFEHFETVAEIREHTVNHPESKTHMTFACNKCERRFSYIQNLVRHQAVHQANGSELTNQSKKLLPGKGVKKMRTTTRKDKLVDKNTDIEKEEERKEEKKNDKCRLKECTGKDQKGKSSPQKKYQKGKSSAEKKYHCSRCREKFGSLQNLLRHQEVHKDEKKTSPHSCEYCGKGFKLLTNLKKHVQLHLGFKMNCFHQRKYHDNKSRHRSKASNSARPVVTETPEMVAMFYANVANNIAINMTYYIDGGQNSLQNCTDHIRIEDYHQLPTQQDKSAGLEGATEQDTFYCTGCGSVFDNVSNLHVHIVNCVSTSKLNII</sequence>
<evidence type="ECO:0000256" key="8">
    <source>
        <dbReference type="ARBA" id="ARBA00023242"/>
    </source>
</evidence>
<evidence type="ECO:0000256" key="2">
    <source>
        <dbReference type="ARBA" id="ARBA00022723"/>
    </source>
</evidence>
<dbReference type="AlphaFoldDB" id="A0ABD3VML7"/>
<evidence type="ECO:0000256" key="10">
    <source>
        <dbReference type="SAM" id="MobiDB-lite"/>
    </source>
</evidence>
<evidence type="ECO:0000256" key="4">
    <source>
        <dbReference type="ARBA" id="ARBA00022771"/>
    </source>
</evidence>
<dbReference type="GO" id="GO:0008270">
    <property type="term" value="F:zinc ion binding"/>
    <property type="evidence" value="ECO:0007669"/>
    <property type="project" value="UniProtKB-KW"/>
</dbReference>
<keyword evidence="5" id="KW-0862">Zinc</keyword>
<dbReference type="InterPro" id="IPR036236">
    <property type="entry name" value="Znf_C2H2_sf"/>
</dbReference>
<evidence type="ECO:0000259" key="11">
    <source>
        <dbReference type="PROSITE" id="PS50157"/>
    </source>
</evidence>
<comment type="subcellular location">
    <subcellularLocation>
        <location evidence="1">Nucleus</location>
    </subcellularLocation>
</comment>
<name>A0ABD3VML7_SINWO</name>
<evidence type="ECO:0000259" key="12">
    <source>
        <dbReference type="PROSITE" id="PS50280"/>
    </source>
</evidence>
<evidence type="ECO:0000256" key="7">
    <source>
        <dbReference type="ARBA" id="ARBA00023163"/>
    </source>
</evidence>
<dbReference type="Gene3D" id="2.170.270.10">
    <property type="entry name" value="SET domain"/>
    <property type="match status" value="1"/>
</dbReference>
<dbReference type="EMBL" id="JBJQND010000011">
    <property type="protein sequence ID" value="KAL3861700.1"/>
    <property type="molecule type" value="Genomic_DNA"/>
</dbReference>
<dbReference type="Gene3D" id="3.30.160.60">
    <property type="entry name" value="Classic Zinc Finger"/>
    <property type="match status" value="3"/>
</dbReference>
<feature type="region of interest" description="Disordered" evidence="10">
    <location>
        <begin position="141"/>
        <end position="178"/>
    </location>
</feature>
<dbReference type="PANTHER" id="PTHR16515">
    <property type="entry name" value="PR DOMAIN ZINC FINGER PROTEIN"/>
    <property type="match status" value="1"/>
</dbReference>
<evidence type="ECO:0000313" key="14">
    <source>
        <dbReference type="Proteomes" id="UP001634394"/>
    </source>
</evidence>
<dbReference type="PANTHER" id="PTHR16515:SF49">
    <property type="entry name" value="GASTRULA ZINC FINGER PROTEIN XLCGF49.1-LIKE-RELATED"/>
    <property type="match status" value="1"/>
</dbReference>
<feature type="compositionally biased region" description="Basic and acidic residues" evidence="10">
    <location>
        <begin position="144"/>
        <end position="155"/>
    </location>
</feature>
<feature type="compositionally biased region" description="Polar residues" evidence="10">
    <location>
        <begin position="469"/>
        <end position="478"/>
    </location>
</feature>
<feature type="compositionally biased region" description="Basic and acidic residues" evidence="10">
    <location>
        <begin position="493"/>
        <end position="532"/>
    </location>
</feature>
<feature type="domain" description="C2H2-type" evidence="11">
    <location>
        <begin position="413"/>
        <end position="440"/>
    </location>
</feature>
<feature type="domain" description="C2H2-type" evidence="11">
    <location>
        <begin position="292"/>
        <end position="320"/>
    </location>
</feature>
<feature type="compositionally biased region" description="Basic and acidic residues" evidence="10">
    <location>
        <begin position="225"/>
        <end position="239"/>
    </location>
</feature>
<dbReference type="Pfam" id="PF21549">
    <property type="entry name" value="PRDM2_PR"/>
    <property type="match status" value="1"/>
</dbReference>
<accession>A0ABD3VML7</accession>
<dbReference type="SUPFAM" id="SSF82199">
    <property type="entry name" value="SET domain"/>
    <property type="match status" value="1"/>
</dbReference>
<dbReference type="SMART" id="SM00355">
    <property type="entry name" value="ZnF_C2H2"/>
    <property type="match status" value="6"/>
</dbReference>
<dbReference type="PROSITE" id="PS50157">
    <property type="entry name" value="ZINC_FINGER_C2H2_2"/>
    <property type="match status" value="5"/>
</dbReference>
<evidence type="ECO:0000256" key="9">
    <source>
        <dbReference type="PROSITE-ProRule" id="PRU00042"/>
    </source>
</evidence>
<evidence type="ECO:0000313" key="13">
    <source>
        <dbReference type="EMBL" id="KAL3861700.1"/>
    </source>
</evidence>
<protein>
    <submittedName>
        <fullName evidence="13">Uncharacterized protein</fullName>
    </submittedName>
</protein>